<evidence type="ECO:0000256" key="7">
    <source>
        <dbReference type="ARBA" id="ARBA00031028"/>
    </source>
</evidence>
<feature type="transmembrane region" description="Helical" evidence="9">
    <location>
        <begin position="259"/>
        <end position="280"/>
    </location>
</feature>
<evidence type="ECO:0000256" key="3">
    <source>
        <dbReference type="ARBA" id="ARBA00021008"/>
    </source>
</evidence>
<evidence type="ECO:0000256" key="8">
    <source>
        <dbReference type="ARBA" id="ARBA00049551"/>
    </source>
</evidence>
<dbReference type="GeneID" id="19908524"/>
<feature type="transmembrane region" description="Helical" evidence="9">
    <location>
        <begin position="179"/>
        <end position="201"/>
    </location>
</feature>
<dbReference type="GO" id="GO:0016020">
    <property type="term" value="C:membrane"/>
    <property type="evidence" value="ECO:0007669"/>
    <property type="project" value="UniProtKB-SubCell"/>
</dbReference>
<reference evidence="11" key="1">
    <citation type="journal article" date="2014" name="Curr. Genet.">
        <title>Intronic and plasmid-derived regions contribute to the large mitochondrial genome sizes of Agaricomycetes.</title>
        <authorList>
            <person name="Himmelstrand K."/>
            <person name="Olson A."/>
            <person name="Brandstrom Durling M."/>
            <person name="Karlsson M."/>
            <person name="Stenlid J."/>
        </authorList>
    </citation>
    <scope>NUCLEOTIDE SEQUENCE</scope>
    <source>
        <strain evidence="11">TC 32-1</strain>
    </source>
</reference>
<feature type="transmembrane region" description="Helical" evidence="9">
    <location>
        <begin position="221"/>
        <end position="238"/>
    </location>
</feature>
<feature type="transmembrane region" description="Helical" evidence="9">
    <location>
        <begin position="30"/>
        <end position="48"/>
    </location>
</feature>
<evidence type="ECO:0000256" key="5">
    <source>
        <dbReference type="ARBA" id="ARBA00022989"/>
    </source>
</evidence>
<dbReference type="HAMAP" id="MF_00445">
    <property type="entry name" value="NDH1_NuoN_1"/>
    <property type="match status" value="1"/>
</dbReference>
<feature type="transmembrane region" description="Helical" evidence="9">
    <location>
        <begin position="60"/>
        <end position="86"/>
    </location>
</feature>
<feature type="transmembrane region" description="Helical" evidence="9">
    <location>
        <begin position="146"/>
        <end position="167"/>
    </location>
</feature>
<comment type="similarity">
    <text evidence="2">Belongs to the complex I subunit 2 family.</text>
</comment>
<keyword evidence="11" id="KW-0496">Mitochondrion</keyword>
<organism evidence="11">
    <name type="scientific">Heterobasidion irregulare</name>
    <dbReference type="NCBI Taxonomy" id="984962"/>
    <lineage>
        <taxon>Eukaryota</taxon>
        <taxon>Fungi</taxon>
        <taxon>Dikarya</taxon>
        <taxon>Basidiomycota</taxon>
        <taxon>Agaricomycotina</taxon>
        <taxon>Agaricomycetes</taxon>
        <taxon>Russulales</taxon>
        <taxon>Bondarzewiaceae</taxon>
        <taxon>Heterobasidion</taxon>
        <taxon>Heterobasidion annosum species complex</taxon>
    </lineage>
</organism>
<proteinExistence type="inferred from homology"/>
<keyword evidence="5 9" id="KW-1133">Transmembrane helix</keyword>
<dbReference type="RefSeq" id="YP_009048490.1">
    <property type="nucleotide sequence ID" value="NC_024555.1"/>
</dbReference>
<feature type="transmembrane region" description="Helical" evidence="9">
    <location>
        <begin position="344"/>
        <end position="362"/>
    </location>
</feature>
<dbReference type="GO" id="GO:0042773">
    <property type="term" value="P:ATP synthesis coupled electron transport"/>
    <property type="evidence" value="ECO:0007669"/>
    <property type="project" value="InterPro"/>
</dbReference>
<name>A0A075DE66_9AGAM</name>
<evidence type="ECO:0000256" key="4">
    <source>
        <dbReference type="ARBA" id="ARBA00022692"/>
    </source>
</evidence>
<keyword evidence="4 9" id="KW-0812">Transmembrane</keyword>
<evidence type="ECO:0000256" key="6">
    <source>
        <dbReference type="ARBA" id="ARBA00023136"/>
    </source>
</evidence>
<comment type="catalytic activity">
    <reaction evidence="8">
        <text>a ubiquinone + NADH + 5 H(+)(in) = a ubiquinol + NAD(+) + 4 H(+)(out)</text>
        <dbReference type="Rhea" id="RHEA:29091"/>
        <dbReference type="Rhea" id="RHEA-COMP:9565"/>
        <dbReference type="Rhea" id="RHEA-COMP:9566"/>
        <dbReference type="ChEBI" id="CHEBI:15378"/>
        <dbReference type="ChEBI" id="CHEBI:16389"/>
        <dbReference type="ChEBI" id="CHEBI:17976"/>
        <dbReference type="ChEBI" id="CHEBI:57540"/>
        <dbReference type="ChEBI" id="CHEBI:57945"/>
        <dbReference type="EC" id="7.1.1.2"/>
    </reaction>
</comment>
<dbReference type="InterPro" id="IPR001750">
    <property type="entry name" value="ND/Mrp_TM"/>
</dbReference>
<accession>A0A075DE66</accession>
<dbReference type="GO" id="GO:0008137">
    <property type="term" value="F:NADH dehydrogenase (ubiquinone) activity"/>
    <property type="evidence" value="ECO:0007669"/>
    <property type="project" value="UniProtKB-EC"/>
</dbReference>
<dbReference type="EMBL" id="KF957635">
    <property type="protein sequence ID" value="AHK09743.1"/>
    <property type="molecule type" value="Genomic_DNA"/>
</dbReference>
<dbReference type="PANTHER" id="PTHR22773">
    <property type="entry name" value="NADH DEHYDROGENASE"/>
    <property type="match status" value="1"/>
</dbReference>
<feature type="transmembrane region" description="Helical" evidence="9">
    <location>
        <begin position="312"/>
        <end position="337"/>
    </location>
</feature>
<feature type="transmembrane region" description="Helical" evidence="9">
    <location>
        <begin position="536"/>
        <end position="557"/>
    </location>
</feature>
<geneLocation type="mitochondrion" evidence="11"/>
<feature type="domain" description="NADH:quinone oxidoreductase/Mrp antiporter transmembrane" evidence="10">
    <location>
        <begin position="425"/>
        <end position="503"/>
    </location>
</feature>
<protein>
    <recommendedName>
        <fullName evidence="3">NADH-ubiquinone oxidoreductase chain 2</fullName>
    </recommendedName>
    <alternativeName>
        <fullName evidence="7">NADH dehydrogenase subunit 2</fullName>
    </alternativeName>
</protein>
<feature type="domain" description="NADH:quinone oxidoreductase/Mrp antiporter transmembrane" evidence="10">
    <location>
        <begin position="142"/>
        <end position="298"/>
    </location>
</feature>
<evidence type="ECO:0000313" key="11">
    <source>
        <dbReference type="EMBL" id="AHK09743.1"/>
    </source>
</evidence>
<comment type="subcellular location">
    <subcellularLocation>
        <location evidence="1">Membrane</location>
        <topology evidence="1">Multi-pass membrane protein</topology>
    </subcellularLocation>
</comment>
<feature type="transmembrane region" description="Helical" evidence="9">
    <location>
        <begin position="488"/>
        <end position="508"/>
    </location>
</feature>
<evidence type="ECO:0000256" key="2">
    <source>
        <dbReference type="ARBA" id="ARBA00007012"/>
    </source>
</evidence>
<evidence type="ECO:0000256" key="1">
    <source>
        <dbReference type="ARBA" id="ARBA00004141"/>
    </source>
</evidence>
<dbReference type="Pfam" id="PF00361">
    <property type="entry name" value="Proton_antipo_M"/>
    <property type="match status" value="3"/>
</dbReference>
<keyword evidence="6 9" id="KW-0472">Membrane</keyword>
<gene>
    <name evidence="11" type="primary">nad2</name>
</gene>
<sequence>MIFISLLILIVAIALPVFNRNISSISFSRITSIIFIYAGALSFNALYIQSIGSGIGIYSGLFQITLISQLFDTLIVLAASLILVVLPVQQHVKLLSITPWNINQEEKKISTELSNNSMNNYPTEYSVIVLMSSLGATLLISSSDLISVYLSIELQSFGVYILASLYRNSESAISAGLKYFLLGGFSSCILLLGCGLIYSFTGLTQLESIYSIVSVSDSNNIIQGLSLGLILIIIALLFKISAAPLHNWSPDVYDDSPTIVTIWLTVMPKISILILLLEIISSLNILEHTISLSSNINILSNINLLEIESKNIIYLIKNLLLISSLLSLIIGTIVGLGQSKIKRLLAYSTISHIGFILLALAINTEQSIESFIFYIIQYSLTNLNTFLILIALGILIHNSIGQISKMKSNLTNDINSVKLSDSKLSKVIENIKGSENDISLISELKGQFVVNPLLSISLVICLFSMAGVPPLIGFFSKQFVLYSSIQSGYYFISIVAIIVSVISASYYLKIIKVLYIENEEISLNNNKENINNTESIISNFHSFLISIFTLSILFFILKPSLILNSTTLLSLSLYNF</sequence>
<feature type="transmembrane region" description="Helical" evidence="9">
    <location>
        <begin position="448"/>
        <end position="468"/>
    </location>
</feature>
<dbReference type="InterPro" id="IPR010096">
    <property type="entry name" value="NADH-Q_OxRdtase_suN/2"/>
</dbReference>
<evidence type="ECO:0000256" key="9">
    <source>
        <dbReference type="SAM" id="Phobius"/>
    </source>
</evidence>
<feature type="transmembrane region" description="Helical" evidence="9">
    <location>
        <begin position="374"/>
        <end position="396"/>
    </location>
</feature>
<feature type="domain" description="NADH:quinone oxidoreductase/Mrp antiporter transmembrane" evidence="10">
    <location>
        <begin position="311"/>
        <end position="391"/>
    </location>
</feature>
<dbReference type="AlphaFoldDB" id="A0A075DE66"/>
<evidence type="ECO:0000259" key="10">
    <source>
        <dbReference type="Pfam" id="PF00361"/>
    </source>
</evidence>